<feature type="active site" description="Charge relay system" evidence="6">
    <location>
        <position position="250"/>
    </location>
</feature>
<dbReference type="EC" id="3.1.2.12" evidence="2 7"/>
<dbReference type="SUPFAM" id="SSF53474">
    <property type="entry name" value="alpha/beta-Hydrolases"/>
    <property type="match status" value="1"/>
</dbReference>
<dbReference type="Proteomes" id="UP001054902">
    <property type="component" value="Unassembled WGS sequence"/>
</dbReference>
<dbReference type="InterPro" id="IPR029058">
    <property type="entry name" value="AB_hydrolase_fold"/>
</dbReference>
<proteinExistence type="inferred from homology"/>
<evidence type="ECO:0000313" key="8">
    <source>
        <dbReference type="EMBL" id="GFH46336.1"/>
    </source>
</evidence>
<dbReference type="GO" id="GO:0018738">
    <property type="term" value="F:S-formylglutathione hydrolase activity"/>
    <property type="evidence" value="ECO:0007669"/>
    <property type="project" value="UniProtKB-EC"/>
</dbReference>
<dbReference type="InterPro" id="IPR014186">
    <property type="entry name" value="S-formylglutathione_hydrol"/>
</dbReference>
<feature type="active site" description="Charge relay system" evidence="6">
    <location>
        <position position="283"/>
    </location>
</feature>
<dbReference type="GO" id="GO:0052689">
    <property type="term" value="F:carboxylic ester hydrolase activity"/>
    <property type="evidence" value="ECO:0007669"/>
    <property type="project" value="UniProtKB-KW"/>
</dbReference>
<comment type="function">
    <text evidence="7">Serine hydrolase involved in the detoxification of formaldehyde.</text>
</comment>
<keyword evidence="5 7" id="KW-0378">Hydrolase</keyword>
<dbReference type="GO" id="GO:0046294">
    <property type="term" value="P:formaldehyde catabolic process"/>
    <property type="evidence" value="ECO:0007669"/>
    <property type="project" value="InterPro"/>
</dbReference>
<organism evidence="8 9">
    <name type="scientific">Chaetoceros tenuissimus</name>
    <dbReference type="NCBI Taxonomy" id="426638"/>
    <lineage>
        <taxon>Eukaryota</taxon>
        <taxon>Sar</taxon>
        <taxon>Stramenopiles</taxon>
        <taxon>Ochrophyta</taxon>
        <taxon>Bacillariophyta</taxon>
        <taxon>Coscinodiscophyceae</taxon>
        <taxon>Chaetocerotophycidae</taxon>
        <taxon>Chaetocerotales</taxon>
        <taxon>Chaetocerotaceae</taxon>
        <taxon>Chaetoceros</taxon>
    </lineage>
</organism>
<comment type="subcellular location">
    <subcellularLocation>
        <location evidence="7">Cytoplasm</location>
    </subcellularLocation>
</comment>
<dbReference type="GO" id="GO:0005829">
    <property type="term" value="C:cytosol"/>
    <property type="evidence" value="ECO:0007669"/>
    <property type="project" value="TreeGrafter"/>
</dbReference>
<sequence>MNRNATTKLHSSSSINSNSDAFTILSKVKTGRGEKAGTYHRIQHESKSTGTNMTFGLFLPTSYTKNKTPVMFFLSGLTCDESNFSTKAGPLAFATAEEENISICLPDTSPRGENVPNDENYDLGQGAGFYIDATQDPWNQHFHMRSYVSQELPEFLKDEFGLEVKSVCGHSMGGFGALSLAFENPEEWTAVSAFAPISNPTNCPWGEKAFTNYLGSAENGKKFDPTAMLQARETGFETFDDILIDQGSDDNFLEEQLKPHLLKGAADNCGQRITLNMRDGYDHSYFFIAAFIEDHVRFHAKRLQEKMSEM</sequence>
<evidence type="ECO:0000313" key="9">
    <source>
        <dbReference type="Proteomes" id="UP001054902"/>
    </source>
</evidence>
<protein>
    <recommendedName>
        <fullName evidence="3 7">S-formylglutathione hydrolase</fullName>
        <ecNumber evidence="2 7">3.1.2.12</ecNumber>
    </recommendedName>
</protein>
<dbReference type="AlphaFoldDB" id="A0AAD3H113"/>
<name>A0AAD3H113_9STRA</name>
<dbReference type="PANTHER" id="PTHR10061:SF0">
    <property type="entry name" value="S-FORMYLGLUTATHIONE HYDROLASE"/>
    <property type="match status" value="1"/>
</dbReference>
<dbReference type="NCBIfam" id="TIGR02821">
    <property type="entry name" value="fghA_ester_D"/>
    <property type="match status" value="1"/>
</dbReference>
<evidence type="ECO:0000256" key="1">
    <source>
        <dbReference type="ARBA" id="ARBA00005622"/>
    </source>
</evidence>
<dbReference type="InterPro" id="IPR000801">
    <property type="entry name" value="Esterase-like"/>
</dbReference>
<dbReference type="Gene3D" id="3.40.50.1820">
    <property type="entry name" value="alpha/beta hydrolase"/>
    <property type="match status" value="1"/>
</dbReference>
<reference evidence="8 9" key="1">
    <citation type="journal article" date="2021" name="Sci. Rep.">
        <title>The genome of the diatom Chaetoceros tenuissimus carries an ancient integrated fragment of an extant virus.</title>
        <authorList>
            <person name="Hongo Y."/>
            <person name="Kimura K."/>
            <person name="Takaki Y."/>
            <person name="Yoshida Y."/>
            <person name="Baba S."/>
            <person name="Kobayashi G."/>
            <person name="Nagasaki K."/>
            <person name="Hano T."/>
            <person name="Tomaru Y."/>
        </authorList>
    </citation>
    <scope>NUCLEOTIDE SEQUENCE [LARGE SCALE GENOMIC DNA]</scope>
    <source>
        <strain evidence="8 9">NIES-3715</strain>
    </source>
</reference>
<keyword evidence="9" id="KW-1185">Reference proteome</keyword>
<evidence type="ECO:0000256" key="4">
    <source>
        <dbReference type="ARBA" id="ARBA00022487"/>
    </source>
</evidence>
<evidence type="ECO:0000256" key="2">
    <source>
        <dbReference type="ARBA" id="ARBA00012479"/>
    </source>
</evidence>
<evidence type="ECO:0000256" key="6">
    <source>
        <dbReference type="PIRSR" id="PIRSR614186-1"/>
    </source>
</evidence>
<comment type="similarity">
    <text evidence="1 7">Belongs to the esterase D family.</text>
</comment>
<feature type="active site" description="Charge relay system" evidence="6">
    <location>
        <position position="171"/>
    </location>
</feature>
<evidence type="ECO:0000256" key="3">
    <source>
        <dbReference type="ARBA" id="ARBA00016774"/>
    </source>
</evidence>
<keyword evidence="7" id="KW-0963">Cytoplasm</keyword>
<dbReference type="EMBL" id="BLLK01000022">
    <property type="protein sequence ID" value="GFH46336.1"/>
    <property type="molecule type" value="Genomic_DNA"/>
</dbReference>
<comment type="caution">
    <text evidence="8">The sequence shown here is derived from an EMBL/GenBank/DDBJ whole genome shotgun (WGS) entry which is preliminary data.</text>
</comment>
<gene>
    <name evidence="8" type="ORF">CTEN210_02810</name>
</gene>
<evidence type="ECO:0000256" key="5">
    <source>
        <dbReference type="ARBA" id="ARBA00022801"/>
    </source>
</evidence>
<accession>A0AAD3H113</accession>
<comment type="catalytic activity">
    <reaction evidence="7">
        <text>S-formylglutathione + H2O = formate + glutathione + H(+)</text>
        <dbReference type="Rhea" id="RHEA:14961"/>
        <dbReference type="ChEBI" id="CHEBI:15377"/>
        <dbReference type="ChEBI" id="CHEBI:15378"/>
        <dbReference type="ChEBI" id="CHEBI:15740"/>
        <dbReference type="ChEBI" id="CHEBI:57688"/>
        <dbReference type="ChEBI" id="CHEBI:57925"/>
        <dbReference type="EC" id="3.1.2.12"/>
    </reaction>
</comment>
<keyword evidence="4 7" id="KW-0719">Serine esterase</keyword>
<evidence type="ECO:0000256" key="7">
    <source>
        <dbReference type="RuleBase" id="RU363068"/>
    </source>
</evidence>
<dbReference type="Pfam" id="PF00756">
    <property type="entry name" value="Esterase"/>
    <property type="match status" value="1"/>
</dbReference>
<dbReference type="PANTHER" id="PTHR10061">
    <property type="entry name" value="S-FORMYLGLUTATHIONE HYDROLASE"/>
    <property type="match status" value="1"/>
</dbReference>